<comment type="caution">
    <text evidence="9">The sequence shown here is derived from an EMBL/GenBank/DDBJ whole genome shotgun (WGS) entry which is preliminary data.</text>
</comment>
<keyword evidence="10" id="KW-1185">Reference proteome</keyword>
<keyword evidence="3" id="KW-0677">Repeat</keyword>
<dbReference type="PANTHER" id="PTHR46042:SF1">
    <property type="entry name" value="DIPHTHINE METHYLTRANSFERASE"/>
    <property type="match status" value="1"/>
</dbReference>
<dbReference type="GO" id="GO:0005737">
    <property type="term" value="C:cytoplasm"/>
    <property type="evidence" value="ECO:0007669"/>
    <property type="project" value="TreeGrafter"/>
</dbReference>
<dbReference type="GO" id="GO:0008168">
    <property type="term" value="F:methyltransferase activity"/>
    <property type="evidence" value="ECO:0007669"/>
    <property type="project" value="UniProtKB-KW"/>
</dbReference>
<evidence type="ECO:0000256" key="8">
    <source>
        <dbReference type="PROSITE-ProRule" id="PRU00221"/>
    </source>
</evidence>
<dbReference type="InterPro" id="IPR015943">
    <property type="entry name" value="WD40/YVTN_repeat-like_dom_sf"/>
</dbReference>
<comment type="similarity">
    <text evidence="5">Belongs to the DPH7 family.</text>
</comment>
<dbReference type="Proteomes" id="UP000530660">
    <property type="component" value="Unassembled WGS sequence"/>
</dbReference>
<comment type="catalytic activity">
    <reaction evidence="7">
        <text>diphthine methyl ester-[translation elongation factor 2] + H2O = diphthine-[translation elongation factor 2] + methanol + H(+)</text>
        <dbReference type="Rhea" id="RHEA:42656"/>
        <dbReference type="Rhea" id="RHEA-COMP:10172"/>
        <dbReference type="Rhea" id="RHEA-COMP:10173"/>
        <dbReference type="ChEBI" id="CHEBI:15377"/>
        <dbReference type="ChEBI" id="CHEBI:15378"/>
        <dbReference type="ChEBI" id="CHEBI:17790"/>
        <dbReference type="ChEBI" id="CHEBI:79005"/>
        <dbReference type="ChEBI" id="CHEBI:82696"/>
        <dbReference type="EC" id="3.1.1.97"/>
    </reaction>
</comment>
<dbReference type="Gene3D" id="2.130.10.10">
    <property type="entry name" value="YVTN repeat-like/Quinoprotein amine dehydrogenase"/>
    <property type="match status" value="1"/>
</dbReference>
<accession>A0A7J7INQ1</accession>
<sequence length="322" mass="34768">MNIWRSLSLPSCPDALSCWSSHQETLLVYGAYELCEGKRTGGLGVVSLAPTGPLQATWHSLGTGVLDLDCLSETCLILATADGGVHAYDPEKGAVRWTLPRSLASGTLALSVDHAARATQTFIAASYSDGSLAVADIASQEWVWECSHAHTHEAWCPCFGAEEHVLISGGDDGYMRLWDWRLRPESSSCVFACHAHQGIGVTAACVLDAHSFLSGGFDEHLRAWDMRMLSKPLAHLQMPGGVWRIQQNEGAFLVACMHGHAAIIGYDGKELTSIALLGGTMNGSLVYGASWIRDLGDSVVCATASFYDKELYLWRMAANDLH</sequence>
<dbReference type="GO" id="GO:0017183">
    <property type="term" value="P:protein histidyl modification to diphthamide"/>
    <property type="evidence" value="ECO:0007669"/>
    <property type="project" value="TreeGrafter"/>
</dbReference>
<comment type="pathway">
    <text evidence="1">Protein modification; peptidyl-diphthamide biosynthesis.</text>
</comment>
<feature type="repeat" description="WD" evidence="8">
    <location>
        <begin position="147"/>
        <end position="179"/>
    </location>
</feature>
<dbReference type="PANTHER" id="PTHR46042">
    <property type="entry name" value="DIPHTHINE METHYLTRANSFERASE"/>
    <property type="match status" value="1"/>
</dbReference>
<evidence type="ECO:0000256" key="1">
    <source>
        <dbReference type="ARBA" id="ARBA00005156"/>
    </source>
</evidence>
<evidence type="ECO:0000256" key="3">
    <source>
        <dbReference type="ARBA" id="ARBA00022737"/>
    </source>
</evidence>
<gene>
    <name evidence="9" type="primary">WDR85</name>
    <name evidence="9" type="ORF">F1559_001421</name>
</gene>
<dbReference type="EC" id="3.1.1.97" evidence="6"/>
<reference evidence="9 10" key="1">
    <citation type="journal article" date="2020" name="J. Phycol.">
        <title>Comparative genome analysis reveals Cyanidiococcus gen. nov., a new extremophilic red algal genus sister to Cyanidioschyzon (Cyanidioschyzonaceae, Rhodophyta).</title>
        <authorList>
            <person name="Liu S.-L."/>
            <person name="Chiang Y.-R."/>
            <person name="Yoon H.S."/>
            <person name="Fu H.-Y."/>
        </authorList>
    </citation>
    <scope>NUCLEOTIDE SEQUENCE [LARGE SCALE GENOMIC DNA]</scope>
    <source>
        <strain evidence="9 10">THAL066</strain>
    </source>
</reference>
<organism evidence="9 10">
    <name type="scientific">Cyanidiococcus yangmingshanensis</name>
    <dbReference type="NCBI Taxonomy" id="2690220"/>
    <lineage>
        <taxon>Eukaryota</taxon>
        <taxon>Rhodophyta</taxon>
        <taxon>Bangiophyceae</taxon>
        <taxon>Cyanidiales</taxon>
        <taxon>Cyanidiaceae</taxon>
        <taxon>Cyanidiococcus</taxon>
    </lineage>
</organism>
<dbReference type="AlphaFoldDB" id="A0A7J7INQ1"/>
<keyword evidence="4" id="KW-0378">Hydrolase</keyword>
<dbReference type="InterPro" id="IPR052415">
    <property type="entry name" value="Diphthine_MTase"/>
</dbReference>
<evidence type="ECO:0000256" key="7">
    <source>
        <dbReference type="ARBA" id="ARBA00047551"/>
    </source>
</evidence>
<proteinExistence type="inferred from homology"/>
<evidence type="ECO:0000313" key="9">
    <source>
        <dbReference type="EMBL" id="KAF6004772.1"/>
    </source>
</evidence>
<evidence type="ECO:0000256" key="4">
    <source>
        <dbReference type="ARBA" id="ARBA00022801"/>
    </source>
</evidence>
<keyword evidence="2 8" id="KW-0853">WD repeat</keyword>
<dbReference type="InterPro" id="IPR036322">
    <property type="entry name" value="WD40_repeat_dom_sf"/>
</dbReference>
<protein>
    <recommendedName>
        <fullName evidence="6">methylated diphthine methylhydrolase</fullName>
        <ecNumber evidence="6">3.1.1.97</ecNumber>
    </recommendedName>
</protein>
<dbReference type="GO" id="GO:0061685">
    <property type="term" value="F:diphthine methylesterase activity"/>
    <property type="evidence" value="ECO:0007669"/>
    <property type="project" value="UniProtKB-EC"/>
</dbReference>
<keyword evidence="9" id="KW-0808">Transferase</keyword>
<name>A0A7J7INQ1_9RHOD</name>
<dbReference type="SMART" id="SM00320">
    <property type="entry name" value="WD40"/>
    <property type="match status" value="3"/>
</dbReference>
<evidence type="ECO:0000313" key="10">
    <source>
        <dbReference type="Proteomes" id="UP000530660"/>
    </source>
</evidence>
<evidence type="ECO:0000256" key="5">
    <source>
        <dbReference type="ARBA" id="ARBA00038092"/>
    </source>
</evidence>
<dbReference type="OrthoDB" id="1930760at2759"/>
<evidence type="ECO:0000256" key="2">
    <source>
        <dbReference type="ARBA" id="ARBA00022574"/>
    </source>
</evidence>
<dbReference type="PROSITE" id="PS50082">
    <property type="entry name" value="WD_REPEATS_2"/>
    <property type="match status" value="1"/>
</dbReference>
<dbReference type="SUPFAM" id="SSF50978">
    <property type="entry name" value="WD40 repeat-like"/>
    <property type="match status" value="1"/>
</dbReference>
<dbReference type="GO" id="GO:0032259">
    <property type="term" value="P:methylation"/>
    <property type="evidence" value="ECO:0007669"/>
    <property type="project" value="UniProtKB-KW"/>
</dbReference>
<dbReference type="InterPro" id="IPR001680">
    <property type="entry name" value="WD40_rpt"/>
</dbReference>
<keyword evidence="9" id="KW-0489">Methyltransferase</keyword>
<dbReference type="EMBL" id="VWRR01000002">
    <property type="protein sequence ID" value="KAF6004772.1"/>
    <property type="molecule type" value="Genomic_DNA"/>
</dbReference>
<evidence type="ECO:0000256" key="6">
    <source>
        <dbReference type="ARBA" id="ARBA00039131"/>
    </source>
</evidence>